<evidence type="ECO:0000256" key="1">
    <source>
        <dbReference type="SAM" id="Coils"/>
    </source>
</evidence>
<feature type="coiled-coil region" evidence="1">
    <location>
        <begin position="125"/>
        <end position="167"/>
    </location>
</feature>
<protein>
    <recommendedName>
        <fullName evidence="4">FOG: TPR repeat</fullName>
    </recommendedName>
</protein>
<dbReference type="EMBL" id="GU568000">
    <property type="protein sequence ID" value="ADI22881.1"/>
    <property type="molecule type" value="Genomic_DNA"/>
</dbReference>
<evidence type="ECO:0008006" key="4">
    <source>
        <dbReference type="Google" id="ProtNLM"/>
    </source>
</evidence>
<sequence length="345" mass="38610">MHKRRPNWPVLLLILLVFTATARAQSTEPELLDGLRQRGLFELARVHCQSQLKLSQPPRQQVEWTVEWMRTLAAEAQQAGAAEQEQLWKSAADIAADFIAQQPRNPRSLLVAVHAALLQLSRGQLQRLEAEIASDSGAATELARQQLRLAIRQLQQLDGEMLQLIRQAPQQSQGDEFSSGELLSLQNNLRFQLGRAYRQQALSYPDDSQDRIAALGRATEQLEKPLTQLAEDDPLTAQVLLELAAVARLRKQSAQAALLLERLEKIQPAVRLVLAARAEKIQLALANGETASAIELLQLPRRLSGEISPNLDMALLDTYLTLARDADSRWIAAAWTNWKNNRSSW</sequence>
<name>E7C607_9HYPH</name>
<accession>E7C607</accession>
<organism evidence="3">
    <name type="scientific">uncultured Rhizobium sp. HF0500_35F13</name>
    <dbReference type="NCBI Taxonomy" id="723627"/>
    <lineage>
        <taxon>Bacteria</taxon>
        <taxon>Pseudomonadati</taxon>
        <taxon>Pseudomonadota</taxon>
        <taxon>Alphaproteobacteria</taxon>
        <taxon>Hyphomicrobiales</taxon>
        <taxon>Rhizobiaceae</taxon>
        <taxon>Rhizobium/Agrobacterium group</taxon>
        <taxon>Rhizobium</taxon>
        <taxon>environmental samples</taxon>
    </lineage>
</organism>
<evidence type="ECO:0000313" key="3">
    <source>
        <dbReference type="EMBL" id="ADI22881.1"/>
    </source>
</evidence>
<evidence type="ECO:0000256" key="2">
    <source>
        <dbReference type="SAM" id="SignalP"/>
    </source>
</evidence>
<keyword evidence="1" id="KW-0175">Coiled coil</keyword>
<dbReference type="AlphaFoldDB" id="E7C607"/>
<proteinExistence type="predicted"/>
<reference evidence="3" key="1">
    <citation type="submission" date="2010-01" db="EMBL/GenBank/DDBJ databases">
        <title>Genome fragments of uncultured bacteria from the North Pacific subtropical Gyre.</title>
        <authorList>
            <person name="Pham V.D."/>
            <person name="Delong E.F."/>
        </authorList>
    </citation>
    <scope>NUCLEOTIDE SEQUENCE</scope>
</reference>
<keyword evidence="2" id="KW-0732">Signal</keyword>
<feature type="chain" id="PRO_5003218090" description="FOG: TPR repeat" evidence="2">
    <location>
        <begin position="25"/>
        <end position="345"/>
    </location>
</feature>
<feature type="signal peptide" evidence="2">
    <location>
        <begin position="1"/>
        <end position="24"/>
    </location>
</feature>